<dbReference type="InterPro" id="IPR011032">
    <property type="entry name" value="GroES-like_sf"/>
</dbReference>
<accession>A0A8A4ZA58</accession>
<keyword evidence="3" id="KW-1185">Reference proteome</keyword>
<protein>
    <submittedName>
        <fullName evidence="2">NAD(P)-dependent alcohol dehydrogenase</fullName>
    </submittedName>
</protein>
<dbReference type="InterPro" id="IPR050700">
    <property type="entry name" value="YIM1/Zinc_Alcohol_DH_Fams"/>
</dbReference>
<gene>
    <name evidence="2" type="ORF">J4E96_10015</name>
</gene>
<dbReference type="SUPFAM" id="SSF51735">
    <property type="entry name" value="NAD(P)-binding Rossmann-fold domains"/>
    <property type="match status" value="1"/>
</dbReference>
<dbReference type="AlphaFoldDB" id="A0A8A4ZA58"/>
<organism evidence="2 3">
    <name type="scientific">Pengzhenrongella sicca</name>
    <dbReference type="NCBI Taxonomy" id="2819238"/>
    <lineage>
        <taxon>Bacteria</taxon>
        <taxon>Bacillati</taxon>
        <taxon>Actinomycetota</taxon>
        <taxon>Actinomycetes</taxon>
        <taxon>Micrococcales</taxon>
        <taxon>Pengzhenrongella</taxon>
    </lineage>
</organism>
<dbReference type="InterPro" id="IPR020843">
    <property type="entry name" value="ER"/>
</dbReference>
<dbReference type="InterPro" id="IPR013154">
    <property type="entry name" value="ADH-like_N"/>
</dbReference>
<dbReference type="Pfam" id="PF08240">
    <property type="entry name" value="ADH_N"/>
    <property type="match status" value="1"/>
</dbReference>
<dbReference type="PANTHER" id="PTHR11695:SF294">
    <property type="entry name" value="RETICULON-4-INTERACTING PROTEIN 1, MITOCHONDRIAL"/>
    <property type="match status" value="1"/>
</dbReference>
<dbReference type="CDD" id="cd08267">
    <property type="entry name" value="MDR1"/>
    <property type="match status" value="1"/>
</dbReference>
<proteinExistence type="predicted"/>
<dbReference type="Proteomes" id="UP000663937">
    <property type="component" value="Chromosome"/>
</dbReference>
<evidence type="ECO:0000313" key="2">
    <source>
        <dbReference type="EMBL" id="QTE27773.1"/>
    </source>
</evidence>
<dbReference type="SMART" id="SM00829">
    <property type="entry name" value="PKS_ER"/>
    <property type="match status" value="1"/>
</dbReference>
<dbReference type="SUPFAM" id="SSF50129">
    <property type="entry name" value="GroES-like"/>
    <property type="match status" value="1"/>
</dbReference>
<evidence type="ECO:0000313" key="3">
    <source>
        <dbReference type="Proteomes" id="UP000663937"/>
    </source>
</evidence>
<reference evidence="2" key="1">
    <citation type="submission" date="2021-03" db="EMBL/GenBank/DDBJ databases">
        <title>Pengzhenrongella sicca gen. nov., sp. nov., a new member of suborder Micrococcineae isolated from High-Arctic tundra soil.</title>
        <authorList>
            <person name="Peng F."/>
        </authorList>
    </citation>
    <scope>NUCLEOTIDE SEQUENCE</scope>
    <source>
        <strain evidence="2">LRZ-2</strain>
    </source>
</reference>
<dbReference type="Gene3D" id="3.90.180.10">
    <property type="entry name" value="Medium-chain alcohol dehydrogenases, catalytic domain"/>
    <property type="match status" value="1"/>
</dbReference>
<name>A0A8A4ZA58_9MICO</name>
<dbReference type="PANTHER" id="PTHR11695">
    <property type="entry name" value="ALCOHOL DEHYDROGENASE RELATED"/>
    <property type="match status" value="1"/>
</dbReference>
<dbReference type="RefSeq" id="WP_227421979.1">
    <property type="nucleotide sequence ID" value="NZ_CP071868.1"/>
</dbReference>
<feature type="domain" description="Enoyl reductase (ER)" evidence="1">
    <location>
        <begin position="10"/>
        <end position="323"/>
    </location>
</feature>
<dbReference type="InterPro" id="IPR036291">
    <property type="entry name" value="NAD(P)-bd_dom_sf"/>
</dbReference>
<dbReference type="Gene3D" id="3.40.50.720">
    <property type="entry name" value="NAD(P)-binding Rossmann-like Domain"/>
    <property type="match status" value="1"/>
</dbReference>
<evidence type="ECO:0000259" key="1">
    <source>
        <dbReference type="SMART" id="SM00829"/>
    </source>
</evidence>
<dbReference type="GO" id="GO:0016491">
    <property type="term" value="F:oxidoreductase activity"/>
    <property type="evidence" value="ECO:0007669"/>
    <property type="project" value="InterPro"/>
</dbReference>
<dbReference type="Pfam" id="PF13602">
    <property type="entry name" value="ADH_zinc_N_2"/>
    <property type="match status" value="1"/>
</dbReference>
<dbReference type="KEGG" id="psic:J4E96_10015"/>
<dbReference type="EMBL" id="CP071868">
    <property type="protein sequence ID" value="QTE27773.1"/>
    <property type="molecule type" value="Genomic_DNA"/>
</dbReference>
<sequence length="331" mass="34972">MKAAVSTRYGPPAVVRVVDVPAPAIGADDVLVRVRVATVNRTDCGFRAGQPVIVRAFSGVMRPRAHVLGSEFAGVVEAVGAAVTSFAVGDRVFGYAEDQWGAHAEYLAIPAAGPIAAIPANVTFEQAAASTEASHYALASLRKARVRTGHDVLVNGATGAIGSAAVQLLAAVEVTVTAVCDGAHADLVRGLGAYRVIDRTVEDFTQDRHSYDVVFDAVSKSTFGRCRSLLRPGGTYASTDLGPWGQNVALSLVTPLLSTWLLDGKTGLLPLPPTYDQALVQYFGRLLETGRFSPVIDRSYPLDQIVEAYEYVETGQKIGNVLLRVGDPAAH</sequence>